<keyword evidence="2" id="KW-1185">Reference proteome</keyword>
<dbReference type="STRING" id="227084.SAMN05421855_1011032"/>
<dbReference type="Proteomes" id="UP000199321">
    <property type="component" value="Unassembled WGS sequence"/>
</dbReference>
<reference evidence="1 2" key="1">
    <citation type="submission" date="2016-10" db="EMBL/GenBank/DDBJ databases">
        <authorList>
            <person name="de Groot N.N."/>
        </authorList>
    </citation>
    <scope>NUCLEOTIDE SEQUENCE [LARGE SCALE GENOMIC DNA]</scope>
    <source>
        <strain evidence="1 2">DSM 16195</strain>
    </source>
</reference>
<proteinExistence type="predicted"/>
<sequence length="250" mass="28362">MIAKTIDEVIAQLHDIIAVEASKNSQMAFFPILYKKVTERIKVGIQNNEFENNVRMETLDVLFANRYIAAYRQYSEGKTPTISWKNAFEATRESSYLIMQHLLLGINAHINLDLGIAVAETVGDQGDLTDFENDFNKINDILASMIDDVQQRIGKVSPLFYLLEKVGKGKEDKIVSFSINIARDGAWLFANQYHISPNKLEEIASRDTIIGFLATQLTTTKSWLIRHTIKTIRFFETKDTKRVISVLGAV</sequence>
<dbReference type="InterPro" id="IPR046037">
    <property type="entry name" value="DUF5995"/>
</dbReference>
<organism evidence="1 2">
    <name type="scientific">Ulvibacter litoralis</name>
    <dbReference type="NCBI Taxonomy" id="227084"/>
    <lineage>
        <taxon>Bacteria</taxon>
        <taxon>Pseudomonadati</taxon>
        <taxon>Bacteroidota</taxon>
        <taxon>Flavobacteriia</taxon>
        <taxon>Flavobacteriales</taxon>
        <taxon>Flavobacteriaceae</taxon>
        <taxon>Ulvibacter</taxon>
    </lineage>
</organism>
<dbReference type="OrthoDB" id="583431at2"/>
<gene>
    <name evidence="1" type="ORF">SAMN05421855_1011032</name>
</gene>
<evidence type="ECO:0000313" key="2">
    <source>
        <dbReference type="Proteomes" id="UP000199321"/>
    </source>
</evidence>
<accession>A0A1G7DKA8</accession>
<evidence type="ECO:0000313" key="1">
    <source>
        <dbReference type="EMBL" id="SDE51932.1"/>
    </source>
</evidence>
<protein>
    <submittedName>
        <fullName evidence="1">Uncharacterized protein</fullName>
    </submittedName>
</protein>
<dbReference type="Pfam" id="PF19458">
    <property type="entry name" value="DUF5995"/>
    <property type="match status" value="1"/>
</dbReference>
<dbReference type="RefSeq" id="WP_093141362.1">
    <property type="nucleotide sequence ID" value="NZ_BMWO01000001.1"/>
</dbReference>
<dbReference type="EMBL" id="FNBA01000001">
    <property type="protein sequence ID" value="SDE51932.1"/>
    <property type="molecule type" value="Genomic_DNA"/>
</dbReference>
<dbReference type="AlphaFoldDB" id="A0A1G7DKA8"/>
<name>A0A1G7DKA8_9FLAO</name>